<evidence type="ECO:0000256" key="1">
    <source>
        <dbReference type="SAM" id="Coils"/>
    </source>
</evidence>
<reference evidence="3" key="1">
    <citation type="journal article" date="2022" name="Plant J.">
        <title>Strategies of tolerance reflected in two North American maple genomes.</title>
        <authorList>
            <person name="McEvoy S.L."/>
            <person name="Sezen U.U."/>
            <person name="Trouern-Trend A."/>
            <person name="McMahon S.M."/>
            <person name="Schaberg P.G."/>
            <person name="Yang J."/>
            <person name="Wegrzyn J.L."/>
            <person name="Swenson N.G."/>
        </authorList>
    </citation>
    <scope>NUCLEOTIDE SEQUENCE</scope>
    <source>
        <strain evidence="3">91603</strain>
    </source>
</reference>
<accession>A0AAD5J435</accession>
<sequence length="280" mass="31521">MASNTQISYHVRSNSFPSRPHPITSEVDRHLIRLRTSQATTISSSSSICHDINGLQDLHGCVDKFLQLLLVQQALGQEQQKKWVYELLNGSLRILDISSIAKDALLQTKECVQGLSSVLRRRRGDEISSEVKKYLTSRKTVKKTIKKALKGMANKCSKTNEEHETITMLRDVEAATSTVFEYLLSLISRPKASSKSGWSSVSKLIHSKRIACEEEESDMNEFVKVDTALSTLTSKSYDIICVQNQLKELESNIQDLEEGIECLSRHLIKSRVSLLNILNN</sequence>
<feature type="coiled-coil region" evidence="1">
    <location>
        <begin position="239"/>
        <end position="266"/>
    </location>
</feature>
<evidence type="ECO:0000313" key="3">
    <source>
        <dbReference type="EMBL" id="KAI9181225.1"/>
    </source>
</evidence>
<organism evidence="3 4">
    <name type="scientific">Acer negundo</name>
    <name type="common">Box elder</name>
    <dbReference type="NCBI Taxonomy" id="4023"/>
    <lineage>
        <taxon>Eukaryota</taxon>
        <taxon>Viridiplantae</taxon>
        <taxon>Streptophyta</taxon>
        <taxon>Embryophyta</taxon>
        <taxon>Tracheophyta</taxon>
        <taxon>Spermatophyta</taxon>
        <taxon>Magnoliopsida</taxon>
        <taxon>eudicotyledons</taxon>
        <taxon>Gunneridae</taxon>
        <taxon>Pentapetalae</taxon>
        <taxon>rosids</taxon>
        <taxon>malvids</taxon>
        <taxon>Sapindales</taxon>
        <taxon>Sapindaceae</taxon>
        <taxon>Hippocastanoideae</taxon>
        <taxon>Acereae</taxon>
        <taxon>Acer</taxon>
    </lineage>
</organism>
<evidence type="ECO:0000313" key="4">
    <source>
        <dbReference type="Proteomes" id="UP001064489"/>
    </source>
</evidence>
<dbReference type="PANTHER" id="PTHR33070">
    <property type="entry name" value="OS06G0725500 PROTEIN"/>
    <property type="match status" value="1"/>
</dbReference>
<evidence type="ECO:0000256" key="2">
    <source>
        <dbReference type="SAM" id="MobiDB-lite"/>
    </source>
</evidence>
<dbReference type="Proteomes" id="UP001064489">
    <property type="component" value="Chromosome 4"/>
</dbReference>
<reference evidence="3" key="2">
    <citation type="submission" date="2023-02" db="EMBL/GenBank/DDBJ databases">
        <authorList>
            <person name="Swenson N.G."/>
            <person name="Wegrzyn J.L."/>
            <person name="Mcevoy S.L."/>
        </authorList>
    </citation>
    <scope>NUCLEOTIDE SEQUENCE</scope>
    <source>
        <strain evidence="3">91603</strain>
        <tissue evidence="3">Leaf</tissue>
    </source>
</reference>
<comment type="caution">
    <text evidence="3">The sequence shown here is derived from an EMBL/GenBank/DDBJ whole genome shotgun (WGS) entry which is preliminary data.</text>
</comment>
<name>A0AAD5J435_ACENE</name>
<dbReference type="AlphaFoldDB" id="A0AAD5J435"/>
<dbReference type="PANTHER" id="PTHR33070:SF129">
    <property type="entry name" value="DUF241 DOMAIN PROTEIN"/>
    <property type="match status" value="1"/>
</dbReference>
<dbReference type="GO" id="GO:0048367">
    <property type="term" value="P:shoot system development"/>
    <property type="evidence" value="ECO:0007669"/>
    <property type="project" value="InterPro"/>
</dbReference>
<keyword evidence="1" id="KW-0175">Coiled coil</keyword>
<dbReference type="GO" id="GO:0048364">
    <property type="term" value="P:root development"/>
    <property type="evidence" value="ECO:0007669"/>
    <property type="project" value="InterPro"/>
</dbReference>
<protein>
    <submittedName>
        <fullName evidence="3">Uncharacterized protein</fullName>
    </submittedName>
</protein>
<dbReference type="InterPro" id="IPR004320">
    <property type="entry name" value="BPS1_pln"/>
</dbReference>
<feature type="region of interest" description="Disordered" evidence="2">
    <location>
        <begin position="1"/>
        <end position="22"/>
    </location>
</feature>
<gene>
    <name evidence="3" type="ORF">LWI28_012663</name>
</gene>
<keyword evidence="4" id="KW-1185">Reference proteome</keyword>
<feature type="compositionally biased region" description="Polar residues" evidence="2">
    <location>
        <begin position="1"/>
        <end position="17"/>
    </location>
</feature>
<dbReference type="EMBL" id="JAJSOW010000101">
    <property type="protein sequence ID" value="KAI9181225.1"/>
    <property type="molecule type" value="Genomic_DNA"/>
</dbReference>
<proteinExistence type="predicted"/>
<dbReference type="Pfam" id="PF03087">
    <property type="entry name" value="BPS1"/>
    <property type="match status" value="1"/>
</dbReference>